<proteinExistence type="predicted"/>
<accession>A0A8S5S7C8</accession>
<protein>
    <submittedName>
        <fullName evidence="1">Uncharacterized protein</fullName>
    </submittedName>
</protein>
<dbReference type="EMBL" id="BK032547">
    <property type="protein sequence ID" value="DAF46948.1"/>
    <property type="molecule type" value="Genomic_DNA"/>
</dbReference>
<evidence type="ECO:0000313" key="1">
    <source>
        <dbReference type="EMBL" id="DAF46948.1"/>
    </source>
</evidence>
<name>A0A8S5S7C8_9CAUD</name>
<sequence length="104" mass="12601">MMLKNKEERTSFLRNEKNWEVEYLTADIKMLTLKLTPKLYVRKIQVMGFNKYFKKSGWYTQFTKFFYPDDLYYGPNASDTELLKYLTAHKNDDYIEDLEVEGEQ</sequence>
<reference evidence="1" key="1">
    <citation type="journal article" date="2021" name="Proc. Natl. Acad. Sci. U.S.A.">
        <title>A Catalog of Tens of Thousands of Viruses from Human Metagenomes Reveals Hidden Associations with Chronic Diseases.</title>
        <authorList>
            <person name="Tisza M.J."/>
            <person name="Buck C.B."/>
        </authorList>
    </citation>
    <scope>NUCLEOTIDE SEQUENCE</scope>
    <source>
        <strain evidence="1">CtBAZ2</strain>
    </source>
</reference>
<organism evidence="1">
    <name type="scientific">Siphoviridae sp. ctBAZ2</name>
    <dbReference type="NCBI Taxonomy" id="2827801"/>
    <lineage>
        <taxon>Viruses</taxon>
        <taxon>Duplodnaviria</taxon>
        <taxon>Heunggongvirae</taxon>
        <taxon>Uroviricota</taxon>
        <taxon>Caudoviricetes</taxon>
    </lineage>
</organism>